<reference evidence="1" key="1">
    <citation type="submission" date="2021-03" db="EMBL/GenBank/DDBJ databases">
        <authorList>
            <person name="Tagirdzhanova G."/>
        </authorList>
    </citation>
    <scope>NUCLEOTIDE SEQUENCE</scope>
</reference>
<organism evidence="1 2">
    <name type="scientific">Alectoria fallacina</name>
    <dbReference type="NCBI Taxonomy" id="1903189"/>
    <lineage>
        <taxon>Eukaryota</taxon>
        <taxon>Fungi</taxon>
        <taxon>Dikarya</taxon>
        <taxon>Ascomycota</taxon>
        <taxon>Pezizomycotina</taxon>
        <taxon>Lecanoromycetes</taxon>
        <taxon>OSLEUM clade</taxon>
        <taxon>Lecanoromycetidae</taxon>
        <taxon>Lecanorales</taxon>
        <taxon>Lecanorineae</taxon>
        <taxon>Parmeliaceae</taxon>
        <taxon>Alectoria</taxon>
    </lineage>
</organism>
<protein>
    <submittedName>
        <fullName evidence="1">Uncharacterized protein</fullName>
    </submittedName>
</protein>
<dbReference type="EMBL" id="CAJPDR010000477">
    <property type="protein sequence ID" value="CAF9937541.1"/>
    <property type="molecule type" value="Genomic_DNA"/>
</dbReference>
<dbReference type="OrthoDB" id="5298888at2759"/>
<evidence type="ECO:0000313" key="2">
    <source>
        <dbReference type="Proteomes" id="UP000664203"/>
    </source>
</evidence>
<dbReference type="AlphaFoldDB" id="A0A8H3G3P9"/>
<name>A0A8H3G3P9_9LECA</name>
<gene>
    <name evidence="1" type="ORF">ALECFALPRED_007284</name>
</gene>
<sequence length="193" mass="23003">MGGLGPGWLPSYVPTCHRPWHSQNPSIIENCRLMETCDRYESIFPNDGIGFEPKNTPWWTHWLIAFAVRKTTLDGKEICLLYKYKYREVIPDIDRLQVQHIVANLWEHLRDGEHEYAFEWERSEEYEDALRDLLSVWLFEAYRTESWQCEKERLRWLSLGYLNNASVEEDFSDQVVEEVQHSSRHGPGQRELD</sequence>
<evidence type="ECO:0000313" key="1">
    <source>
        <dbReference type="EMBL" id="CAF9937541.1"/>
    </source>
</evidence>
<dbReference type="Proteomes" id="UP000664203">
    <property type="component" value="Unassembled WGS sequence"/>
</dbReference>
<proteinExistence type="predicted"/>
<accession>A0A8H3G3P9</accession>
<keyword evidence="2" id="KW-1185">Reference proteome</keyword>
<comment type="caution">
    <text evidence="1">The sequence shown here is derived from an EMBL/GenBank/DDBJ whole genome shotgun (WGS) entry which is preliminary data.</text>
</comment>